<dbReference type="SUPFAM" id="SSF52540">
    <property type="entry name" value="P-loop containing nucleoside triphosphate hydrolases"/>
    <property type="match status" value="1"/>
</dbReference>
<dbReference type="InterPro" id="IPR027417">
    <property type="entry name" value="P-loop_NTPase"/>
</dbReference>
<evidence type="ECO:0000313" key="1">
    <source>
        <dbReference type="EMBL" id="HJC47885.1"/>
    </source>
</evidence>
<gene>
    <name evidence="1" type="ORF">IAA04_07520</name>
</gene>
<organism evidence="1 2">
    <name type="scientific">Candidatus Lachnoclostridium pullistercoris</name>
    <dbReference type="NCBI Taxonomy" id="2838632"/>
    <lineage>
        <taxon>Bacteria</taxon>
        <taxon>Bacillati</taxon>
        <taxon>Bacillota</taxon>
        <taxon>Clostridia</taxon>
        <taxon>Lachnospirales</taxon>
        <taxon>Lachnospiraceae</taxon>
    </lineage>
</organism>
<reference evidence="1" key="2">
    <citation type="submission" date="2021-04" db="EMBL/GenBank/DDBJ databases">
        <authorList>
            <person name="Gilroy R."/>
        </authorList>
    </citation>
    <scope>NUCLEOTIDE SEQUENCE</scope>
    <source>
        <strain evidence="1">CHK183-5548</strain>
    </source>
</reference>
<comment type="caution">
    <text evidence="1">The sequence shown here is derived from an EMBL/GenBank/DDBJ whole genome shotgun (WGS) entry which is preliminary data.</text>
</comment>
<name>A0A9D2PE99_9FIRM</name>
<reference evidence="1" key="1">
    <citation type="journal article" date="2021" name="PeerJ">
        <title>Extensive microbial diversity within the chicken gut microbiome revealed by metagenomics and culture.</title>
        <authorList>
            <person name="Gilroy R."/>
            <person name="Ravi A."/>
            <person name="Getino M."/>
            <person name="Pursley I."/>
            <person name="Horton D.L."/>
            <person name="Alikhan N.F."/>
            <person name="Baker D."/>
            <person name="Gharbi K."/>
            <person name="Hall N."/>
            <person name="Watson M."/>
            <person name="Adriaenssens E.M."/>
            <person name="Foster-Nyarko E."/>
            <person name="Jarju S."/>
            <person name="Secka A."/>
            <person name="Antonio M."/>
            <person name="Oren A."/>
            <person name="Chaudhuri R.R."/>
            <person name="La Ragione R."/>
            <person name="Hildebrand F."/>
            <person name="Pallen M.J."/>
        </authorList>
    </citation>
    <scope>NUCLEOTIDE SEQUENCE</scope>
    <source>
        <strain evidence="1">CHK183-5548</strain>
    </source>
</reference>
<dbReference type="AlphaFoldDB" id="A0A9D2PE99"/>
<dbReference type="Pfam" id="PF13238">
    <property type="entry name" value="AAA_18"/>
    <property type="match status" value="1"/>
</dbReference>
<accession>A0A9D2PE99</accession>
<proteinExistence type="predicted"/>
<evidence type="ECO:0000313" key="2">
    <source>
        <dbReference type="Proteomes" id="UP000823883"/>
    </source>
</evidence>
<dbReference type="EMBL" id="DWWL01000047">
    <property type="protein sequence ID" value="HJC47885.1"/>
    <property type="molecule type" value="Genomic_DNA"/>
</dbReference>
<protein>
    <submittedName>
        <fullName evidence="1">AAA family ATPase</fullName>
    </submittedName>
</protein>
<sequence length="172" mass="19341">MKHLIIVNGTMGAGKTTVCRCLTKLLPANVFLDGDWCWDMTPFTVTEETKAMVLENISFLLNQFLSCSSLEYVIFCWVIHQKEILQDILSRLQTENCRVLTVSLICSEDALRRRLENDVRAGIRTEDVIARSVARLACYRDFPSVKVDVSEISPQEAAARIAAMAARPEDDA</sequence>
<dbReference type="Proteomes" id="UP000823883">
    <property type="component" value="Unassembled WGS sequence"/>
</dbReference>
<dbReference type="Gene3D" id="3.40.50.300">
    <property type="entry name" value="P-loop containing nucleotide triphosphate hydrolases"/>
    <property type="match status" value="1"/>
</dbReference>